<sequence length="153" mass="17365">MNKNHTVSVFLSHSSEDKSLVRKIGNDLMRYGAKVWIDEAEIKIGDSLIDKISEGIHEADYLAVSLSRASVKSEWVKRELNIALNREISGHRIKVVPLLLKQCDLPLFLIDKKYINLSGTYNYIDGIQALAKDLNLLGKEDDDSFMRQLVFTT</sequence>
<dbReference type="Gene3D" id="3.40.50.10140">
    <property type="entry name" value="Toll/interleukin-1 receptor homology (TIR) domain"/>
    <property type="match status" value="1"/>
</dbReference>
<feature type="domain" description="TIR" evidence="1">
    <location>
        <begin position="5"/>
        <end position="153"/>
    </location>
</feature>
<dbReference type="SMART" id="SM00255">
    <property type="entry name" value="TIR"/>
    <property type="match status" value="1"/>
</dbReference>
<dbReference type="InterPro" id="IPR035897">
    <property type="entry name" value="Toll_tir_struct_dom_sf"/>
</dbReference>
<dbReference type="Proteomes" id="UP001053296">
    <property type="component" value="Chromosome"/>
</dbReference>
<dbReference type="EMBL" id="AP024485">
    <property type="protein sequence ID" value="BCS89103.1"/>
    <property type="molecule type" value="Genomic_DNA"/>
</dbReference>
<keyword evidence="3" id="KW-1185">Reference proteome</keyword>
<dbReference type="InterPro" id="IPR000157">
    <property type="entry name" value="TIR_dom"/>
</dbReference>
<proteinExistence type="predicted"/>
<protein>
    <recommendedName>
        <fullName evidence="1">TIR domain-containing protein</fullName>
    </recommendedName>
</protein>
<organism evidence="2 3">
    <name type="scientific">Pseudodesulfovibrio sediminis</name>
    <dbReference type="NCBI Taxonomy" id="2810563"/>
    <lineage>
        <taxon>Bacteria</taxon>
        <taxon>Pseudomonadati</taxon>
        <taxon>Thermodesulfobacteriota</taxon>
        <taxon>Desulfovibrionia</taxon>
        <taxon>Desulfovibrionales</taxon>
        <taxon>Desulfovibrionaceae</taxon>
    </lineage>
</organism>
<dbReference type="RefSeq" id="WP_229591092.1">
    <property type="nucleotide sequence ID" value="NZ_AP024485.1"/>
</dbReference>
<reference evidence="2" key="1">
    <citation type="journal article" date="2022" name="Arch. Microbiol.">
        <title>Pseudodesulfovibrio sediminis sp. nov., a mesophilic and neutrophilic sulfate-reducing bacterium isolated from sediment of a brackish lake.</title>
        <authorList>
            <person name="Takahashi A."/>
            <person name="Kojima H."/>
            <person name="Watanabe M."/>
            <person name="Fukui M."/>
        </authorList>
    </citation>
    <scope>NUCLEOTIDE SEQUENCE</scope>
    <source>
        <strain evidence="2">SF6</strain>
    </source>
</reference>
<accession>A0ABM7P6C6</accession>
<name>A0ABM7P6C6_9BACT</name>
<dbReference type="SUPFAM" id="SSF52200">
    <property type="entry name" value="Toll/Interleukin receptor TIR domain"/>
    <property type="match status" value="1"/>
</dbReference>
<evidence type="ECO:0000259" key="1">
    <source>
        <dbReference type="PROSITE" id="PS50104"/>
    </source>
</evidence>
<dbReference type="Pfam" id="PF13676">
    <property type="entry name" value="TIR_2"/>
    <property type="match status" value="1"/>
</dbReference>
<gene>
    <name evidence="2" type="ORF">PSDVSF_23450</name>
</gene>
<evidence type="ECO:0000313" key="3">
    <source>
        <dbReference type="Proteomes" id="UP001053296"/>
    </source>
</evidence>
<dbReference type="PROSITE" id="PS50104">
    <property type="entry name" value="TIR"/>
    <property type="match status" value="1"/>
</dbReference>
<evidence type="ECO:0000313" key="2">
    <source>
        <dbReference type="EMBL" id="BCS89103.1"/>
    </source>
</evidence>